<reference evidence="2" key="1">
    <citation type="journal article" date="2020" name="Stud. Mycol.">
        <title>101 Dothideomycetes genomes: a test case for predicting lifestyles and emergence of pathogens.</title>
        <authorList>
            <person name="Haridas S."/>
            <person name="Albert R."/>
            <person name="Binder M."/>
            <person name="Bloem J."/>
            <person name="Labutti K."/>
            <person name="Salamov A."/>
            <person name="Andreopoulos B."/>
            <person name="Baker S."/>
            <person name="Barry K."/>
            <person name="Bills G."/>
            <person name="Bluhm B."/>
            <person name="Cannon C."/>
            <person name="Castanera R."/>
            <person name="Culley D."/>
            <person name="Daum C."/>
            <person name="Ezra D."/>
            <person name="Gonzalez J."/>
            <person name="Henrissat B."/>
            <person name="Kuo A."/>
            <person name="Liang C."/>
            <person name="Lipzen A."/>
            <person name="Lutzoni F."/>
            <person name="Magnuson J."/>
            <person name="Mondo S."/>
            <person name="Nolan M."/>
            <person name="Ohm R."/>
            <person name="Pangilinan J."/>
            <person name="Park H.-J."/>
            <person name="Ramirez L."/>
            <person name="Alfaro M."/>
            <person name="Sun H."/>
            <person name="Tritt A."/>
            <person name="Yoshinaga Y."/>
            <person name="Zwiers L.-H."/>
            <person name="Turgeon B."/>
            <person name="Goodwin S."/>
            <person name="Spatafora J."/>
            <person name="Crous P."/>
            <person name="Grigoriev I."/>
        </authorList>
    </citation>
    <scope>NUCLEOTIDE SEQUENCE</scope>
    <source>
        <strain evidence="2">CBS 260.36</strain>
    </source>
</reference>
<feature type="region of interest" description="Disordered" evidence="1">
    <location>
        <begin position="139"/>
        <end position="162"/>
    </location>
</feature>
<sequence length="162" mass="17594">MIDRDYSHPKIAPHAAILQALIRLASRARAFLQMTSCASSHIKCRHILIKKPMMSDNISTQPIVSWDYGTIPPPVDGGIVTAPVATQPRAMCANAHPSRMGAFEVQMRLQCGVLPPVAGIEQLESLTASVHTNLEIKTQSIPGREHPSSWNEPHQDGGSCKA</sequence>
<evidence type="ECO:0000313" key="2">
    <source>
        <dbReference type="EMBL" id="KAF2152943.1"/>
    </source>
</evidence>
<protein>
    <submittedName>
        <fullName evidence="2">Uncharacterized protein</fullName>
    </submittedName>
</protein>
<dbReference type="EMBL" id="ML996085">
    <property type="protein sequence ID" value="KAF2152943.1"/>
    <property type="molecule type" value="Genomic_DNA"/>
</dbReference>
<name>A0A9P4J5T2_9PEZI</name>
<proteinExistence type="predicted"/>
<comment type="caution">
    <text evidence="2">The sequence shown here is derived from an EMBL/GenBank/DDBJ whole genome shotgun (WGS) entry which is preliminary data.</text>
</comment>
<evidence type="ECO:0000256" key="1">
    <source>
        <dbReference type="SAM" id="MobiDB-lite"/>
    </source>
</evidence>
<accession>A0A9P4J5T2</accession>
<dbReference type="AlphaFoldDB" id="A0A9P4J5T2"/>
<gene>
    <name evidence="2" type="ORF">K461DRAFT_131150</name>
</gene>
<organism evidence="2 3">
    <name type="scientific">Myriangium duriaei CBS 260.36</name>
    <dbReference type="NCBI Taxonomy" id="1168546"/>
    <lineage>
        <taxon>Eukaryota</taxon>
        <taxon>Fungi</taxon>
        <taxon>Dikarya</taxon>
        <taxon>Ascomycota</taxon>
        <taxon>Pezizomycotina</taxon>
        <taxon>Dothideomycetes</taxon>
        <taxon>Dothideomycetidae</taxon>
        <taxon>Myriangiales</taxon>
        <taxon>Myriangiaceae</taxon>
        <taxon>Myriangium</taxon>
    </lineage>
</organism>
<evidence type="ECO:0000313" key="3">
    <source>
        <dbReference type="Proteomes" id="UP000799439"/>
    </source>
</evidence>
<keyword evidence="3" id="KW-1185">Reference proteome</keyword>
<dbReference type="Proteomes" id="UP000799439">
    <property type="component" value="Unassembled WGS sequence"/>
</dbReference>